<dbReference type="Pfam" id="PF08240">
    <property type="entry name" value="ADH_N"/>
    <property type="match status" value="1"/>
</dbReference>
<dbReference type="InterPro" id="IPR013154">
    <property type="entry name" value="ADH-like_N"/>
</dbReference>
<keyword evidence="8" id="KW-1185">Reference proteome</keyword>
<dbReference type="Gene3D" id="3.40.50.720">
    <property type="entry name" value="NAD(P)-binding Rossmann-like Domain"/>
    <property type="match status" value="1"/>
</dbReference>
<dbReference type="GO" id="GO:0046872">
    <property type="term" value="F:metal ion binding"/>
    <property type="evidence" value="ECO:0007669"/>
    <property type="project" value="UniProtKB-KW"/>
</dbReference>
<accession>A0A9E8NB44</accession>
<comment type="similarity">
    <text evidence="2">Belongs to the zinc-containing alcohol dehydrogenase family.</text>
</comment>
<evidence type="ECO:0000256" key="1">
    <source>
        <dbReference type="ARBA" id="ARBA00001947"/>
    </source>
</evidence>
<dbReference type="PANTHER" id="PTHR42940:SF8">
    <property type="entry name" value="VACUOLAR PROTEIN SORTING-ASSOCIATED PROTEIN 11"/>
    <property type="match status" value="1"/>
</dbReference>
<dbReference type="SUPFAM" id="SSF50129">
    <property type="entry name" value="GroES-like"/>
    <property type="match status" value="1"/>
</dbReference>
<dbReference type="Proteomes" id="UP001164653">
    <property type="component" value="Chromosome"/>
</dbReference>
<comment type="cofactor">
    <cofactor evidence="1">
        <name>Zn(2+)</name>
        <dbReference type="ChEBI" id="CHEBI:29105"/>
    </cofactor>
</comment>
<sequence>MDLPDTMHAMVLEKAGEPLLYKTVPVPQPGENQVLIKVHACGVCRTDLHIVDGELKNAKLPLIPGHEIVGTVVMVGVKTNVLQPGMLVGVPWLGYTCGQCVYCRTGRENLCDAPLFTGYTIDGGYAQYTVADSAFCIQLPEIFNNPACAPLLCAGLIGYRSLKLAGSNVNNIGIYGFGAAAHIITQIAISQGKKIYAFTREGDLESQHFASSLGAVWSGHSGQLPPEKLDAALVFAPVGELVPIALQAVDKGGTVVCGGIHMSDIPSFPYQILWEERRILSVANLTRDDAKEFIGMLGQVPVTTQATFFPLNEANTVLNALREGSITGAAVLLIN</sequence>
<proteinExistence type="inferred from homology"/>
<protein>
    <submittedName>
        <fullName evidence="7">Zinc-dependent alcohol dehydrogenase family protein</fullName>
    </submittedName>
</protein>
<keyword evidence="3" id="KW-0479">Metal-binding</keyword>
<dbReference type="InterPro" id="IPR036291">
    <property type="entry name" value="NAD(P)-bd_dom_sf"/>
</dbReference>
<reference evidence="7" key="1">
    <citation type="submission" date="2022-11" db="EMBL/GenBank/DDBJ databases">
        <title>Dyadobacter pollutisoli sp. nov., isolated from plastic dumped soil.</title>
        <authorList>
            <person name="Kim J.M."/>
            <person name="Kim K.R."/>
            <person name="Lee J.K."/>
            <person name="Hao L."/>
            <person name="Jeon C.O."/>
        </authorList>
    </citation>
    <scope>NUCLEOTIDE SEQUENCE</scope>
    <source>
        <strain evidence="7">U1</strain>
    </source>
</reference>
<evidence type="ECO:0000256" key="3">
    <source>
        <dbReference type="ARBA" id="ARBA00022723"/>
    </source>
</evidence>
<dbReference type="KEGG" id="dpf:ON006_04965"/>
<evidence type="ECO:0000256" key="4">
    <source>
        <dbReference type="ARBA" id="ARBA00022833"/>
    </source>
</evidence>
<dbReference type="EMBL" id="CP112998">
    <property type="protein sequence ID" value="WAC13310.1"/>
    <property type="molecule type" value="Genomic_DNA"/>
</dbReference>
<dbReference type="SUPFAM" id="SSF51735">
    <property type="entry name" value="NAD(P)-binding Rossmann-fold domains"/>
    <property type="match status" value="1"/>
</dbReference>
<dbReference type="InterPro" id="IPR014187">
    <property type="entry name" value="ADH_Zn_typ-2"/>
</dbReference>
<dbReference type="PANTHER" id="PTHR42940">
    <property type="entry name" value="ALCOHOL DEHYDROGENASE 1-RELATED"/>
    <property type="match status" value="1"/>
</dbReference>
<keyword evidence="4" id="KW-0862">Zinc</keyword>
<evidence type="ECO:0000313" key="8">
    <source>
        <dbReference type="Proteomes" id="UP001164653"/>
    </source>
</evidence>
<gene>
    <name evidence="7" type="ORF">ON006_04965</name>
</gene>
<feature type="domain" description="Alcohol dehydrogenase-like N-terminal" evidence="6">
    <location>
        <begin position="30"/>
        <end position="141"/>
    </location>
</feature>
<evidence type="ECO:0000256" key="5">
    <source>
        <dbReference type="ARBA" id="ARBA00023002"/>
    </source>
</evidence>
<evidence type="ECO:0000259" key="6">
    <source>
        <dbReference type="Pfam" id="PF08240"/>
    </source>
</evidence>
<dbReference type="RefSeq" id="WP_244819576.1">
    <property type="nucleotide sequence ID" value="NZ_CP112998.1"/>
</dbReference>
<dbReference type="AlphaFoldDB" id="A0A9E8NB44"/>
<dbReference type="CDD" id="cd08298">
    <property type="entry name" value="CAD2"/>
    <property type="match status" value="1"/>
</dbReference>
<dbReference type="InterPro" id="IPR011032">
    <property type="entry name" value="GroES-like_sf"/>
</dbReference>
<dbReference type="NCBIfam" id="TIGR02822">
    <property type="entry name" value="adh_fam_2"/>
    <property type="match status" value="1"/>
</dbReference>
<evidence type="ECO:0000313" key="7">
    <source>
        <dbReference type="EMBL" id="WAC13310.1"/>
    </source>
</evidence>
<evidence type="ECO:0000256" key="2">
    <source>
        <dbReference type="ARBA" id="ARBA00008072"/>
    </source>
</evidence>
<keyword evidence="5" id="KW-0560">Oxidoreductase</keyword>
<name>A0A9E8NB44_9BACT</name>
<dbReference type="Gene3D" id="3.90.180.10">
    <property type="entry name" value="Medium-chain alcohol dehydrogenases, catalytic domain"/>
    <property type="match status" value="1"/>
</dbReference>
<organism evidence="7 8">
    <name type="scientific">Dyadobacter pollutisoli</name>
    <dbReference type="NCBI Taxonomy" id="2910158"/>
    <lineage>
        <taxon>Bacteria</taxon>
        <taxon>Pseudomonadati</taxon>
        <taxon>Bacteroidota</taxon>
        <taxon>Cytophagia</taxon>
        <taxon>Cytophagales</taxon>
        <taxon>Spirosomataceae</taxon>
        <taxon>Dyadobacter</taxon>
    </lineage>
</organism>
<dbReference type="GO" id="GO:0005737">
    <property type="term" value="C:cytoplasm"/>
    <property type="evidence" value="ECO:0007669"/>
    <property type="project" value="TreeGrafter"/>
</dbReference>
<dbReference type="GO" id="GO:0004022">
    <property type="term" value="F:alcohol dehydrogenase (NAD+) activity"/>
    <property type="evidence" value="ECO:0007669"/>
    <property type="project" value="TreeGrafter"/>
</dbReference>